<dbReference type="InterPro" id="IPR007624">
    <property type="entry name" value="RNA_pol_sigma70_r3"/>
</dbReference>
<dbReference type="Pfam" id="PF04545">
    <property type="entry name" value="Sigma70_r4"/>
    <property type="match status" value="1"/>
</dbReference>
<dbReference type="GO" id="GO:0003677">
    <property type="term" value="F:DNA binding"/>
    <property type="evidence" value="ECO:0007669"/>
    <property type="project" value="UniProtKB-KW"/>
</dbReference>
<name>A0A4R7UXF9_9PSEU</name>
<dbReference type="EMBL" id="SOCP01000025">
    <property type="protein sequence ID" value="TDV39756.1"/>
    <property type="molecule type" value="Genomic_DNA"/>
</dbReference>
<dbReference type="InterPro" id="IPR007630">
    <property type="entry name" value="RNA_pol_sigma70_r4"/>
</dbReference>
<dbReference type="InterPro" id="IPR012845">
    <property type="entry name" value="RNA_pol_sigma_FliA_WhiG"/>
</dbReference>
<keyword evidence="3 5" id="KW-0238">DNA-binding</keyword>
<dbReference type="PANTHER" id="PTHR30385">
    <property type="entry name" value="SIGMA FACTOR F FLAGELLAR"/>
    <property type="match status" value="1"/>
</dbReference>
<gene>
    <name evidence="9" type="ORF">CLV71_12568</name>
</gene>
<feature type="compositionally biased region" description="Basic and acidic residues" evidence="6">
    <location>
        <begin position="87"/>
        <end position="99"/>
    </location>
</feature>
<dbReference type="PANTHER" id="PTHR30385:SF7">
    <property type="entry name" value="RNA POLYMERASE SIGMA FACTOR FLIA"/>
    <property type="match status" value="1"/>
</dbReference>
<dbReference type="PROSITE" id="PS00716">
    <property type="entry name" value="SIGMA70_2"/>
    <property type="match status" value="1"/>
</dbReference>
<dbReference type="PRINTS" id="PR00046">
    <property type="entry name" value="SIGMA70FCT"/>
</dbReference>
<feature type="compositionally biased region" description="Basic and acidic residues" evidence="6">
    <location>
        <begin position="60"/>
        <end position="78"/>
    </location>
</feature>
<comment type="similarity">
    <text evidence="5">Belongs to the sigma-70 factor family.</text>
</comment>
<evidence type="ECO:0000256" key="2">
    <source>
        <dbReference type="ARBA" id="ARBA00023082"/>
    </source>
</evidence>
<evidence type="ECO:0000313" key="9">
    <source>
        <dbReference type="EMBL" id="TDV39756.1"/>
    </source>
</evidence>
<comment type="caution">
    <text evidence="9">The sequence shown here is derived from an EMBL/GenBank/DDBJ whole genome shotgun (WGS) entry which is preliminary data.</text>
</comment>
<proteinExistence type="inferred from homology"/>
<feature type="compositionally biased region" description="Basic and acidic residues" evidence="6">
    <location>
        <begin position="219"/>
        <end position="263"/>
    </location>
</feature>
<comment type="function">
    <text evidence="5">Sigma factors are initiation factors that promote the attachment of RNA polymerase to specific initiation sites and are then released.</text>
</comment>
<accession>A0A4R7UXF9</accession>
<dbReference type="PROSITE" id="PS00715">
    <property type="entry name" value="SIGMA70_1"/>
    <property type="match status" value="1"/>
</dbReference>
<evidence type="ECO:0000259" key="7">
    <source>
        <dbReference type="PROSITE" id="PS00715"/>
    </source>
</evidence>
<feature type="domain" description="RNA polymerase sigma-70" evidence="8">
    <location>
        <begin position="545"/>
        <end position="571"/>
    </location>
</feature>
<dbReference type="CDD" id="cd06171">
    <property type="entry name" value="Sigma70_r4"/>
    <property type="match status" value="1"/>
</dbReference>
<dbReference type="AlphaFoldDB" id="A0A4R7UXF9"/>
<dbReference type="Gene3D" id="1.10.1740.10">
    <property type="match status" value="1"/>
</dbReference>
<feature type="region of interest" description="Disordered" evidence="6">
    <location>
        <begin position="1"/>
        <end position="105"/>
    </location>
</feature>
<feature type="region of interest" description="Disordered" evidence="6">
    <location>
        <begin position="151"/>
        <end position="270"/>
    </location>
</feature>
<feature type="domain" description="RNA polymerase sigma-70" evidence="7">
    <location>
        <begin position="380"/>
        <end position="393"/>
    </location>
</feature>
<dbReference type="GO" id="GO:0003899">
    <property type="term" value="F:DNA-directed RNA polymerase activity"/>
    <property type="evidence" value="ECO:0007669"/>
    <property type="project" value="InterPro"/>
</dbReference>
<dbReference type="Gene3D" id="1.20.140.160">
    <property type="match status" value="1"/>
</dbReference>
<dbReference type="Pfam" id="PF04539">
    <property type="entry name" value="Sigma70_r3"/>
    <property type="match status" value="1"/>
</dbReference>
<sequence>MTEPTPAPDEGEGLRTRRTSGGGRLATVTLDTRMPSDGTPDDHDTNAHPAHHPQDAPNNRARDEQDRHDRHDRHERLVIEALPNARAAERYADGGHSDDTNVDAASYDTVPRNGANGDHELAVVAAWAAVSANGSYGGSGPTRLVTSNDAREHHDEHITNDTDRPPTGERNGNGRVAEGHATDEQPAEGRWRPNGENRGGTNVERHGGLHVARHGAANGERHGDANGDRHGGGDGERHGGGNGDRRGGGNGERRGDGNGERRGGGVVGDGRSFVDGARVLVVGTNRPGGDAGVAGDAIGLAGNGSRVSVTFGFGETAGVLPGDQRTFDDVEAGIVALWRQFGEQREQLLRDRLVLHYAPLVKYVAGRVGTGLPAHVEVADLIQSGIFGLVDAIEKFEPERGLKFETYAMQRIRGAILDDLRAQDWVPRSVRGRAREVERALERLGAQLRRTPTDGELADELGLSLNELRDVYAQLQLTSVVALDELAAAGRGPTPLADILEDQEALDPVALLVDQDNRRQLAQAIAHLAERDRVVVTLYYFENLTLAEIGRVLGVTESRVCQLHTRAVLRLRAKLLEKTDA</sequence>
<evidence type="ECO:0000256" key="3">
    <source>
        <dbReference type="ARBA" id="ARBA00023125"/>
    </source>
</evidence>
<dbReference type="SUPFAM" id="SSF88946">
    <property type="entry name" value="Sigma2 domain of RNA polymerase sigma factors"/>
    <property type="match status" value="1"/>
</dbReference>
<dbReference type="InterPro" id="IPR013324">
    <property type="entry name" value="RNA_pol_sigma_r3/r4-like"/>
</dbReference>
<evidence type="ECO:0000256" key="4">
    <source>
        <dbReference type="ARBA" id="ARBA00023163"/>
    </source>
</evidence>
<dbReference type="SUPFAM" id="SSF88659">
    <property type="entry name" value="Sigma3 and sigma4 domains of RNA polymerase sigma factors"/>
    <property type="match status" value="2"/>
</dbReference>
<dbReference type="Proteomes" id="UP000294927">
    <property type="component" value="Unassembled WGS sequence"/>
</dbReference>
<dbReference type="NCBIfam" id="NF005413">
    <property type="entry name" value="PRK06986.1"/>
    <property type="match status" value="1"/>
</dbReference>
<dbReference type="InterPro" id="IPR000943">
    <property type="entry name" value="RNA_pol_sigma70"/>
</dbReference>
<feature type="compositionally biased region" description="Basic and acidic residues" evidence="6">
    <location>
        <begin position="151"/>
        <end position="167"/>
    </location>
</feature>
<dbReference type="NCBIfam" id="TIGR02479">
    <property type="entry name" value="FliA_WhiG"/>
    <property type="match status" value="1"/>
</dbReference>
<evidence type="ECO:0000256" key="1">
    <source>
        <dbReference type="ARBA" id="ARBA00023015"/>
    </source>
</evidence>
<protein>
    <recommendedName>
        <fullName evidence="5">RNA polymerase sigma factor</fullName>
    </recommendedName>
</protein>
<evidence type="ECO:0000256" key="5">
    <source>
        <dbReference type="RuleBase" id="RU362124"/>
    </source>
</evidence>
<keyword evidence="4 5" id="KW-0804">Transcription</keyword>
<feature type="compositionally biased region" description="Basic and acidic residues" evidence="6">
    <location>
        <begin position="177"/>
        <end position="195"/>
    </location>
</feature>
<keyword evidence="10" id="KW-1185">Reference proteome</keyword>
<evidence type="ECO:0000256" key="6">
    <source>
        <dbReference type="SAM" id="MobiDB-lite"/>
    </source>
</evidence>
<keyword evidence="2 5" id="KW-0731">Sigma factor</keyword>
<keyword evidence="1 5" id="KW-0805">Transcription regulation</keyword>
<reference evidence="9 10" key="1">
    <citation type="submission" date="2019-03" db="EMBL/GenBank/DDBJ databases">
        <title>Genomic Encyclopedia of Archaeal and Bacterial Type Strains, Phase II (KMG-II): from individual species to whole genera.</title>
        <authorList>
            <person name="Goeker M."/>
        </authorList>
    </citation>
    <scope>NUCLEOTIDE SEQUENCE [LARGE SCALE GENOMIC DNA]</scope>
    <source>
        <strain evidence="9 10">DSM 45499</strain>
    </source>
</reference>
<dbReference type="GO" id="GO:0016987">
    <property type="term" value="F:sigma factor activity"/>
    <property type="evidence" value="ECO:0007669"/>
    <property type="project" value="UniProtKB-KW"/>
</dbReference>
<evidence type="ECO:0000259" key="8">
    <source>
        <dbReference type="PROSITE" id="PS00716"/>
    </source>
</evidence>
<dbReference type="NCBIfam" id="TIGR02937">
    <property type="entry name" value="sigma70-ECF"/>
    <property type="match status" value="1"/>
</dbReference>
<organism evidence="9 10">
    <name type="scientific">Actinophytocola oryzae</name>
    <dbReference type="NCBI Taxonomy" id="502181"/>
    <lineage>
        <taxon>Bacteria</taxon>
        <taxon>Bacillati</taxon>
        <taxon>Actinomycetota</taxon>
        <taxon>Actinomycetes</taxon>
        <taxon>Pseudonocardiales</taxon>
        <taxon>Pseudonocardiaceae</taxon>
    </lineage>
</organism>
<dbReference type="InterPro" id="IPR007627">
    <property type="entry name" value="RNA_pol_sigma70_r2"/>
</dbReference>
<evidence type="ECO:0000313" key="10">
    <source>
        <dbReference type="Proteomes" id="UP000294927"/>
    </source>
</evidence>
<dbReference type="Pfam" id="PF04542">
    <property type="entry name" value="Sigma70_r2"/>
    <property type="match status" value="1"/>
</dbReference>
<dbReference type="GO" id="GO:0006352">
    <property type="term" value="P:DNA-templated transcription initiation"/>
    <property type="evidence" value="ECO:0007669"/>
    <property type="project" value="InterPro"/>
</dbReference>
<dbReference type="InterPro" id="IPR013325">
    <property type="entry name" value="RNA_pol_sigma_r2"/>
</dbReference>
<dbReference type="InterPro" id="IPR014284">
    <property type="entry name" value="RNA_pol_sigma-70_dom"/>
</dbReference>